<protein>
    <submittedName>
        <fullName evidence="2">Uncharacterized protein</fullName>
    </submittedName>
</protein>
<dbReference type="OrthoDB" id="5638471at2"/>
<proteinExistence type="predicted"/>
<name>A0A378KRP2_9GAMM</name>
<dbReference type="STRING" id="45072.Lqua_2647"/>
<dbReference type="EMBL" id="UGOW01000001">
    <property type="protein sequence ID" value="STY16271.1"/>
    <property type="molecule type" value="Genomic_DNA"/>
</dbReference>
<dbReference type="RefSeq" id="WP_058474785.1">
    <property type="nucleotide sequence ID" value="NZ_CAAAIL010000002.1"/>
</dbReference>
<evidence type="ECO:0000313" key="3">
    <source>
        <dbReference type="Proteomes" id="UP000054639"/>
    </source>
</evidence>
<dbReference type="Proteomes" id="UP000254230">
    <property type="component" value="Unassembled WGS sequence"/>
</dbReference>
<evidence type="ECO:0000313" key="2">
    <source>
        <dbReference type="EMBL" id="STY16271.1"/>
    </source>
</evidence>
<sequence length="313" mass="34080">MKWTDRFWAAYEYAIDTVIDTAVYTINGVGSMACMVGGALLPVSYAIDETLTASYSGSANTTGKVNVGIDAIELNYCISGSIPFQHTLARNDGITYKLQDYIQPSTVQLGSLVFVGAGTVLNVLSANLKLWQQGRIDRRPLREHYGVECSNPSAKEHLYRSGGSFCDSLSYAMLSCTVTGLIIQYTGLIGSSMQFTYPSTSTNQINTTHYTGPVESSLIPVEFKLDQNATVDLPIVNMNISVEEKVEALATINATYGGGLFFKSHNKTNFPWFASAIAGGITNKAGLFFSKKEIESRDNRINEARQSGYSLVN</sequence>
<keyword evidence="3" id="KW-1185">Reference proteome</keyword>
<organism evidence="2 4">
    <name type="scientific">Legionella quateirensis</name>
    <dbReference type="NCBI Taxonomy" id="45072"/>
    <lineage>
        <taxon>Bacteria</taxon>
        <taxon>Pseudomonadati</taxon>
        <taxon>Pseudomonadota</taxon>
        <taxon>Gammaproteobacteria</taxon>
        <taxon>Legionellales</taxon>
        <taxon>Legionellaceae</taxon>
        <taxon>Legionella</taxon>
    </lineage>
</organism>
<dbReference type="Proteomes" id="UP000054639">
    <property type="component" value="Unassembled WGS sequence"/>
</dbReference>
<dbReference type="AlphaFoldDB" id="A0A378KRP2"/>
<dbReference type="PROSITE" id="PS51257">
    <property type="entry name" value="PROKAR_LIPOPROTEIN"/>
    <property type="match status" value="1"/>
</dbReference>
<reference evidence="1 3" key="1">
    <citation type="submission" date="2015-11" db="EMBL/GenBank/DDBJ databases">
        <title>Genomic analysis of 38 Legionella species identifies large and diverse effector repertoires.</title>
        <authorList>
            <person name="Burstein D."/>
            <person name="Amaro F."/>
            <person name="Zusman T."/>
            <person name="Lifshitz Z."/>
            <person name="Cohen O."/>
            <person name="Gilbert J.A."/>
            <person name="Pupko T."/>
            <person name="Shuman H.A."/>
            <person name="Segal G."/>
        </authorList>
    </citation>
    <scope>NUCLEOTIDE SEQUENCE [LARGE SCALE GENOMIC DNA]</scope>
    <source>
        <strain evidence="1 3">ATCC 49507</strain>
    </source>
</reference>
<evidence type="ECO:0000313" key="1">
    <source>
        <dbReference type="EMBL" id="KTD44812.1"/>
    </source>
</evidence>
<gene>
    <name evidence="1" type="ORF">Lqua_2647</name>
    <name evidence="2" type="ORF">NCTC12376_00051</name>
</gene>
<evidence type="ECO:0000313" key="4">
    <source>
        <dbReference type="Proteomes" id="UP000254230"/>
    </source>
</evidence>
<reference evidence="2 4" key="2">
    <citation type="submission" date="2018-06" db="EMBL/GenBank/DDBJ databases">
        <authorList>
            <consortium name="Pathogen Informatics"/>
            <person name="Doyle S."/>
        </authorList>
    </citation>
    <scope>NUCLEOTIDE SEQUENCE [LARGE SCALE GENOMIC DNA]</scope>
    <source>
        <strain evidence="2 4">NCTC12376</strain>
    </source>
</reference>
<accession>A0A378KRP2</accession>
<dbReference type="EMBL" id="LNYR01000038">
    <property type="protein sequence ID" value="KTD44812.1"/>
    <property type="molecule type" value="Genomic_DNA"/>
</dbReference>